<dbReference type="RefSeq" id="WP_425329903.1">
    <property type="nucleotide sequence ID" value="NZ_AP027267.1"/>
</dbReference>
<keyword evidence="3" id="KW-1185">Reference proteome</keyword>
<organism evidence="2 3">
    <name type="scientific">Thalassospira tepidiphila</name>
    <dbReference type="NCBI Taxonomy" id="393657"/>
    <lineage>
        <taxon>Bacteria</taxon>
        <taxon>Pseudomonadati</taxon>
        <taxon>Pseudomonadota</taxon>
        <taxon>Alphaproteobacteria</taxon>
        <taxon>Rhodospirillales</taxon>
        <taxon>Thalassospiraceae</taxon>
        <taxon>Thalassospira</taxon>
    </lineage>
</organism>
<gene>
    <name evidence="2" type="ORF">GGR96_002030</name>
</gene>
<name>A0ABX0X082_9PROT</name>
<feature type="domain" description="DUF6966" evidence="1">
    <location>
        <begin position="44"/>
        <end position="71"/>
    </location>
</feature>
<dbReference type="InterPro" id="IPR054239">
    <property type="entry name" value="DUF6966"/>
</dbReference>
<evidence type="ECO:0000259" key="1">
    <source>
        <dbReference type="Pfam" id="PF22294"/>
    </source>
</evidence>
<dbReference type="Pfam" id="PF22294">
    <property type="entry name" value="DUF6966"/>
    <property type="match status" value="1"/>
</dbReference>
<evidence type="ECO:0000313" key="2">
    <source>
        <dbReference type="EMBL" id="NJB74938.1"/>
    </source>
</evidence>
<dbReference type="EMBL" id="JAATJD010000002">
    <property type="protein sequence ID" value="NJB74938.1"/>
    <property type="molecule type" value="Genomic_DNA"/>
</dbReference>
<reference evidence="2 3" key="1">
    <citation type="submission" date="2020-03" db="EMBL/GenBank/DDBJ databases">
        <title>Genomic Encyclopedia of Type Strains, Phase IV (KMG-IV): sequencing the most valuable type-strain genomes for metagenomic binning, comparative biology and taxonomic classification.</title>
        <authorList>
            <person name="Goeker M."/>
        </authorList>
    </citation>
    <scope>NUCLEOTIDE SEQUENCE [LARGE SCALE GENOMIC DNA]</scope>
    <source>
        <strain evidence="2 3">DSM 18888</strain>
    </source>
</reference>
<proteinExistence type="predicted"/>
<protein>
    <recommendedName>
        <fullName evidence="1">DUF6966 domain-containing protein</fullName>
    </recommendedName>
</protein>
<dbReference type="Proteomes" id="UP000556869">
    <property type="component" value="Unassembled WGS sequence"/>
</dbReference>
<sequence length="96" mass="10724">MTEHQRQRIVEILLRLSSLLMTGNPDSKWGHKLEVLAGKDTLCSEDLRLQVKGLFGGMGSLNDIVLFHSDGTVDRNGSTEFDMLCSQLYELLRSSA</sequence>
<comment type="caution">
    <text evidence="2">The sequence shown here is derived from an EMBL/GenBank/DDBJ whole genome shotgun (WGS) entry which is preliminary data.</text>
</comment>
<accession>A0ABX0X082</accession>
<evidence type="ECO:0000313" key="3">
    <source>
        <dbReference type="Proteomes" id="UP000556869"/>
    </source>
</evidence>